<dbReference type="PROSITE" id="PS50850">
    <property type="entry name" value="MFS"/>
    <property type="match status" value="1"/>
</dbReference>
<evidence type="ECO:0000256" key="5">
    <source>
        <dbReference type="ARBA" id="ARBA00022692"/>
    </source>
</evidence>
<evidence type="ECO:0000313" key="10">
    <source>
        <dbReference type="EMBL" id="ADI03078.1"/>
    </source>
</evidence>
<evidence type="ECO:0000313" key="11">
    <source>
        <dbReference type="Proteomes" id="UP000000378"/>
    </source>
</evidence>
<keyword evidence="11" id="KW-1185">Reference proteome</keyword>
<dbReference type="Proteomes" id="UP000000378">
    <property type="component" value="Chromosome"/>
</dbReference>
<keyword evidence="4" id="KW-1003">Cell membrane</keyword>
<accession>D7CK94</accession>
<organism evidence="10 11">
    <name type="scientific">Syntrophothermus lipocalidus (strain DSM 12680 / TGB-C1)</name>
    <dbReference type="NCBI Taxonomy" id="643648"/>
    <lineage>
        <taxon>Bacteria</taxon>
        <taxon>Bacillati</taxon>
        <taxon>Bacillota</taxon>
        <taxon>Clostridia</taxon>
        <taxon>Eubacteriales</taxon>
        <taxon>Syntrophomonadaceae</taxon>
        <taxon>Syntrophothermus</taxon>
    </lineage>
</organism>
<feature type="transmembrane region" description="Helical" evidence="8">
    <location>
        <begin position="479"/>
        <end position="504"/>
    </location>
</feature>
<feature type="transmembrane region" description="Helical" evidence="8">
    <location>
        <begin position="401"/>
        <end position="419"/>
    </location>
</feature>
<dbReference type="InterPro" id="IPR020846">
    <property type="entry name" value="MFS_dom"/>
</dbReference>
<dbReference type="Gene3D" id="1.20.1250.20">
    <property type="entry name" value="MFS general substrate transporter like domains"/>
    <property type="match status" value="1"/>
</dbReference>
<sequence>MTTIEKGGADKINWSIAVVIIIGTFMAILDGTIVNVSLPKMMAVFGVPANQIQWVATAYMLALGVVMPMTGYLGDRYGYKRMYLFALGMFTLGSALCGASWNLASMVVARVIQAVGGGIMQPLGMAIIYQNYPRSRMGTVLGVWGISTMAAPAIGPTLGGYLVDYASWRLIFYINLPVGILNLFLAALILRETQKITGKNFDFVGIVTSTVGFLCLLLALSQGNEHGWGSPYIVSLLAIAFTSLTVLVVNELRHPEPVLDLRLFRNFTFTLSVVIGSIISIGMFGVVFLFPMFLQNVLGQSAMQTGVIMFPAALASGLVMPISGQIFDRYGARGIVVVGMAIVTFTTYMMSGFNALTPFSVMIGWLVLRGLGMGFSFMPVNTAGMNTVSPALVGRASALSNVVRQVAAAFGIAMFTTIMQHRQVFHYHNLAQNLNLKGDEGAALMAGVTHLAAGLGLSPAAAQGLGASLILQQVVKLSMVQAICDCFIVSTVMCLLATLCSLMLGGSRRRQQELVVTSRAPVVEM</sequence>
<keyword evidence="6 8" id="KW-1133">Transmembrane helix</keyword>
<feature type="domain" description="Major facilitator superfamily (MFS) profile" evidence="9">
    <location>
        <begin position="16"/>
        <end position="509"/>
    </location>
</feature>
<evidence type="ECO:0000256" key="6">
    <source>
        <dbReference type="ARBA" id="ARBA00022989"/>
    </source>
</evidence>
<feature type="transmembrane region" description="Helical" evidence="8">
    <location>
        <begin position="82"/>
        <end position="101"/>
    </location>
</feature>
<keyword evidence="7 8" id="KW-0472">Membrane</keyword>
<reference evidence="11" key="1">
    <citation type="journal article" date="2010" name="Stand. Genomic Sci.">
        <title>Complete genome sequence of Syntrophothermus lipocalidus type strain (TGB-C1T).</title>
        <authorList>
            <consortium name="US DOE Joint Genome Institute (JGI-PGF)"/>
            <person name="Djao O."/>
            <person name="Zhang X."/>
            <person name="Lucas S."/>
            <person name="Lapidus A."/>
            <person name="Glavina Del Rio T."/>
            <person name="Nolan M."/>
            <person name="Tice H."/>
            <person name="Cheng J."/>
            <person name="Han C."/>
            <person name="Tapia R."/>
            <person name="Goodwin L."/>
            <person name="Pitluck S."/>
            <person name="Liolios K."/>
            <person name="Ivanova N."/>
            <person name="Mavromatis K."/>
            <person name="Mikhailova N."/>
            <person name="Ovchinnikova G."/>
            <person name="Pati A."/>
            <person name="Brambilla E."/>
            <person name="Chen A."/>
            <person name="Palaniappan K."/>
            <person name="Land M."/>
            <person name="Hauser L."/>
            <person name="Chang Y."/>
            <person name="Jeffries C."/>
            <person name="Rohde M."/>
            <person name="Sikorski J."/>
            <person name="Spring S."/>
            <person name="Goker M."/>
            <person name="Detter J."/>
            <person name="Woyke T."/>
            <person name="Bristow J."/>
            <person name="Eisen J."/>
            <person name="Markowitz V."/>
            <person name="Hugenholtz P."/>
            <person name="Kyrpides N."/>
            <person name="Klenk H."/>
        </authorList>
    </citation>
    <scope>NUCLEOTIDE SEQUENCE [LARGE SCALE GENOMIC DNA]</scope>
    <source>
        <strain evidence="11">DSM 12680 / TGB-C1</strain>
    </source>
</reference>
<evidence type="ECO:0000256" key="2">
    <source>
        <dbReference type="ARBA" id="ARBA00008537"/>
    </source>
</evidence>
<dbReference type="PRINTS" id="PR01036">
    <property type="entry name" value="TCRTETB"/>
</dbReference>
<evidence type="ECO:0000256" key="3">
    <source>
        <dbReference type="ARBA" id="ARBA00022448"/>
    </source>
</evidence>
<protein>
    <submittedName>
        <fullName evidence="10">Drug resistance transporter, EmrB/QacA subfamily</fullName>
    </submittedName>
</protein>
<comment type="subcellular location">
    <subcellularLocation>
        <location evidence="1">Cell membrane</location>
        <topology evidence="1">Multi-pass membrane protein</topology>
    </subcellularLocation>
</comment>
<dbReference type="InterPro" id="IPR036259">
    <property type="entry name" value="MFS_trans_sf"/>
</dbReference>
<proteinExistence type="inferred from homology"/>
<name>D7CK94_SYNLT</name>
<dbReference type="KEGG" id="slp:Slip_2340"/>
<dbReference type="STRING" id="643648.Slip_2340"/>
<feature type="transmembrane region" description="Helical" evidence="8">
    <location>
        <begin position="269"/>
        <end position="290"/>
    </location>
</feature>
<feature type="transmembrane region" description="Helical" evidence="8">
    <location>
        <begin position="54"/>
        <end position="73"/>
    </location>
</feature>
<evidence type="ECO:0000256" key="1">
    <source>
        <dbReference type="ARBA" id="ARBA00004651"/>
    </source>
</evidence>
<dbReference type="HOGENOM" id="CLU_000960_28_0_9"/>
<dbReference type="eggNOG" id="COG0477">
    <property type="taxonomic scope" value="Bacteria"/>
</dbReference>
<dbReference type="CDD" id="cd17503">
    <property type="entry name" value="MFS_LmrB_MDR_like"/>
    <property type="match status" value="1"/>
</dbReference>
<dbReference type="InterPro" id="IPR011701">
    <property type="entry name" value="MFS"/>
</dbReference>
<dbReference type="PANTHER" id="PTHR42718:SF9">
    <property type="entry name" value="MAJOR FACILITATOR SUPERFAMILY MULTIDRUG TRANSPORTER MFSC"/>
    <property type="match status" value="1"/>
</dbReference>
<reference evidence="10 11" key="2">
    <citation type="journal article" date="2010" name="Stand. Genomic Sci.">
        <title>Complete genome sequence of Syntrophothermus lipocalidus type strain (TGB-C1).</title>
        <authorList>
            <person name="Djao O.D."/>
            <person name="Zhang X."/>
            <person name="Lucas S."/>
            <person name="Lapidus A."/>
            <person name="Del Rio T.G."/>
            <person name="Nolan M."/>
            <person name="Tice H."/>
            <person name="Cheng J.F."/>
            <person name="Han C."/>
            <person name="Tapia R."/>
            <person name="Goodwin L."/>
            <person name="Pitluck S."/>
            <person name="Liolios K."/>
            <person name="Ivanova N."/>
            <person name="Mavromatis K."/>
            <person name="Mikhailova N."/>
            <person name="Ovchinnikova G."/>
            <person name="Pati A."/>
            <person name="Brambilla E."/>
            <person name="Chen A."/>
            <person name="Palaniappan K."/>
            <person name="Land M."/>
            <person name="Hauser L."/>
            <person name="Chang Y.J."/>
            <person name="Jeffries C.D."/>
            <person name="Rohde M."/>
            <person name="Sikorski J."/>
            <person name="Spring S."/>
            <person name="Goker M."/>
            <person name="Detter J.C."/>
            <person name="Woyke T."/>
            <person name="Bristow J."/>
            <person name="Eisen J.A."/>
            <person name="Markowitz V."/>
            <person name="Hugenholtz P."/>
            <person name="Kyrpides N.C."/>
            <person name="Klenk H.P."/>
        </authorList>
    </citation>
    <scope>NUCLEOTIDE SEQUENCE [LARGE SCALE GENOMIC DNA]</scope>
    <source>
        <strain evidence="11">DSM 12680 / TGB-C1</strain>
    </source>
</reference>
<evidence type="ECO:0000256" key="4">
    <source>
        <dbReference type="ARBA" id="ARBA00022475"/>
    </source>
</evidence>
<feature type="transmembrane region" description="Helical" evidence="8">
    <location>
        <begin position="201"/>
        <end position="220"/>
    </location>
</feature>
<dbReference type="RefSeq" id="WP_013176480.1">
    <property type="nucleotide sequence ID" value="NC_014220.1"/>
</dbReference>
<dbReference type="PANTHER" id="PTHR42718">
    <property type="entry name" value="MAJOR FACILITATOR SUPERFAMILY MULTIDRUG TRANSPORTER MFSC"/>
    <property type="match status" value="1"/>
</dbReference>
<evidence type="ECO:0000256" key="7">
    <source>
        <dbReference type="ARBA" id="ARBA00023136"/>
    </source>
</evidence>
<dbReference type="Gene3D" id="1.20.1720.10">
    <property type="entry name" value="Multidrug resistance protein D"/>
    <property type="match status" value="1"/>
</dbReference>
<dbReference type="AlphaFoldDB" id="D7CK94"/>
<keyword evidence="3" id="KW-0813">Transport</keyword>
<comment type="similarity">
    <text evidence="2">Belongs to the major facilitator superfamily. EmrB family.</text>
</comment>
<dbReference type="NCBIfam" id="TIGR00711">
    <property type="entry name" value="efflux_EmrB"/>
    <property type="match status" value="1"/>
</dbReference>
<dbReference type="GO" id="GO:0005886">
    <property type="term" value="C:plasma membrane"/>
    <property type="evidence" value="ECO:0007669"/>
    <property type="project" value="UniProtKB-SubCell"/>
</dbReference>
<feature type="transmembrane region" description="Helical" evidence="8">
    <location>
        <begin position="232"/>
        <end position="249"/>
    </location>
</feature>
<feature type="transmembrane region" description="Helical" evidence="8">
    <location>
        <begin position="141"/>
        <end position="162"/>
    </location>
</feature>
<gene>
    <name evidence="10" type="ordered locus">Slip_2340</name>
</gene>
<dbReference type="EMBL" id="CP002048">
    <property type="protein sequence ID" value="ADI03078.1"/>
    <property type="molecule type" value="Genomic_DNA"/>
</dbReference>
<feature type="transmembrane region" description="Helical" evidence="8">
    <location>
        <begin position="168"/>
        <end position="189"/>
    </location>
</feature>
<feature type="transmembrane region" description="Helical" evidence="8">
    <location>
        <begin position="302"/>
        <end position="322"/>
    </location>
</feature>
<feature type="transmembrane region" description="Helical" evidence="8">
    <location>
        <begin position="12"/>
        <end position="34"/>
    </location>
</feature>
<evidence type="ECO:0000256" key="8">
    <source>
        <dbReference type="SAM" id="Phobius"/>
    </source>
</evidence>
<keyword evidence="5 8" id="KW-0812">Transmembrane</keyword>
<feature type="transmembrane region" description="Helical" evidence="8">
    <location>
        <begin position="334"/>
        <end position="353"/>
    </location>
</feature>
<dbReference type="SUPFAM" id="SSF103473">
    <property type="entry name" value="MFS general substrate transporter"/>
    <property type="match status" value="1"/>
</dbReference>
<evidence type="ECO:0000259" key="9">
    <source>
        <dbReference type="PROSITE" id="PS50850"/>
    </source>
</evidence>
<dbReference type="Pfam" id="PF07690">
    <property type="entry name" value="MFS_1"/>
    <property type="match status" value="1"/>
</dbReference>
<feature type="transmembrane region" description="Helical" evidence="8">
    <location>
        <begin position="107"/>
        <end position="129"/>
    </location>
</feature>
<dbReference type="GO" id="GO:0022857">
    <property type="term" value="F:transmembrane transporter activity"/>
    <property type="evidence" value="ECO:0007669"/>
    <property type="project" value="InterPro"/>
</dbReference>
<dbReference type="InterPro" id="IPR004638">
    <property type="entry name" value="EmrB-like"/>
</dbReference>